<dbReference type="PROSITE" id="PS50846">
    <property type="entry name" value="HMA_2"/>
    <property type="match status" value="1"/>
</dbReference>
<accession>A0A7V5RQW9</accession>
<dbReference type="Gene3D" id="3.30.70.100">
    <property type="match status" value="1"/>
</dbReference>
<dbReference type="CDD" id="cd00371">
    <property type="entry name" value="HMA"/>
    <property type="match status" value="1"/>
</dbReference>
<dbReference type="PRINTS" id="PR00946">
    <property type="entry name" value="HGSCAVENGER"/>
</dbReference>
<dbReference type="InterPro" id="IPR006121">
    <property type="entry name" value="HMA_dom"/>
</dbReference>
<comment type="caution">
    <text evidence="3">The sequence shown here is derived from an EMBL/GenBank/DDBJ whole genome shotgun (WGS) entry which is preliminary data.</text>
</comment>
<dbReference type="Pfam" id="PF00403">
    <property type="entry name" value="HMA"/>
    <property type="match status" value="1"/>
</dbReference>
<gene>
    <name evidence="3" type="ORF">ENJ15_05700</name>
</gene>
<dbReference type="InterPro" id="IPR001802">
    <property type="entry name" value="MerP/CopZ"/>
</dbReference>
<organism evidence="3">
    <name type="scientific">Caldithrix abyssi</name>
    <dbReference type="NCBI Taxonomy" id="187145"/>
    <lineage>
        <taxon>Bacteria</taxon>
        <taxon>Pseudomonadati</taxon>
        <taxon>Calditrichota</taxon>
        <taxon>Calditrichia</taxon>
        <taxon>Calditrichales</taxon>
        <taxon>Calditrichaceae</taxon>
        <taxon>Caldithrix</taxon>
    </lineage>
</organism>
<proteinExistence type="predicted"/>
<keyword evidence="1" id="KW-0479">Metal-binding</keyword>
<protein>
    <submittedName>
        <fullName evidence="3">Heavy-metal-associated domain-containing protein</fullName>
    </submittedName>
</protein>
<evidence type="ECO:0000313" key="3">
    <source>
        <dbReference type="EMBL" id="HHM02490.1"/>
    </source>
</evidence>
<dbReference type="Proteomes" id="UP000885771">
    <property type="component" value="Unassembled WGS sequence"/>
</dbReference>
<dbReference type="AlphaFoldDB" id="A0A7V5RQW9"/>
<feature type="domain" description="HMA" evidence="2">
    <location>
        <begin position="5"/>
        <end position="71"/>
    </location>
</feature>
<dbReference type="SUPFAM" id="SSF55008">
    <property type="entry name" value="HMA, heavy metal-associated domain"/>
    <property type="match status" value="1"/>
</dbReference>
<dbReference type="FunFam" id="3.30.70.100:FF:000001">
    <property type="entry name" value="ATPase copper transporting beta"/>
    <property type="match status" value="1"/>
</dbReference>
<evidence type="ECO:0000256" key="1">
    <source>
        <dbReference type="ARBA" id="ARBA00022723"/>
    </source>
</evidence>
<sequence>MADIQEVTLKVKGMMCGGCENTVQNAVMEVEGVQSVKASHADGTATVVYDAEQTDPMFITMAINGTHYEVVEE</sequence>
<dbReference type="EMBL" id="DRLI01000216">
    <property type="protein sequence ID" value="HHM02490.1"/>
    <property type="molecule type" value="Genomic_DNA"/>
</dbReference>
<evidence type="ECO:0000259" key="2">
    <source>
        <dbReference type="PROSITE" id="PS50846"/>
    </source>
</evidence>
<reference evidence="3" key="1">
    <citation type="journal article" date="2020" name="mSystems">
        <title>Genome- and Community-Level Interaction Insights into Carbon Utilization and Element Cycling Functions of Hydrothermarchaeota in Hydrothermal Sediment.</title>
        <authorList>
            <person name="Zhou Z."/>
            <person name="Liu Y."/>
            <person name="Xu W."/>
            <person name="Pan J."/>
            <person name="Luo Z.H."/>
            <person name="Li M."/>
        </authorList>
    </citation>
    <scope>NUCLEOTIDE SEQUENCE [LARGE SCALE GENOMIC DNA]</scope>
    <source>
        <strain evidence="3">HyVt-460</strain>
    </source>
</reference>
<dbReference type="GO" id="GO:0046872">
    <property type="term" value="F:metal ion binding"/>
    <property type="evidence" value="ECO:0007669"/>
    <property type="project" value="UniProtKB-KW"/>
</dbReference>
<dbReference type="InterPro" id="IPR036163">
    <property type="entry name" value="HMA_dom_sf"/>
</dbReference>
<name>A0A7V5RQW9_CALAY</name>